<reference evidence="2 4" key="1">
    <citation type="journal article" date="2005" name="Environ. Microbiol.">
        <title>Genetic and functional properties of uncultivated thermophilic crenarchaeotes from a subsurface gold mine as revealed by analysis of genome fragments.</title>
        <authorList>
            <person name="Nunoura T."/>
            <person name="Hirayama H."/>
            <person name="Takami H."/>
            <person name="Oida H."/>
            <person name="Nishi S."/>
            <person name="Shimamura S."/>
            <person name="Suzuki Y."/>
            <person name="Inagaki F."/>
            <person name="Takai K."/>
            <person name="Nealson K.H."/>
            <person name="Horikoshi K."/>
        </authorList>
    </citation>
    <scope>NUCLEOTIDE SEQUENCE [LARGE SCALE GENOMIC DNA]</scope>
</reference>
<reference evidence="2 4" key="2">
    <citation type="journal article" date="2011" name="Nucleic Acids Res.">
        <title>Insights into the evolution of Archaea and eukaryotic protein modifier systems revealed by the genome of a novel archaeal group.</title>
        <authorList>
            <person name="Nunoura T."/>
            <person name="Takaki Y."/>
            <person name="Kakuta J."/>
            <person name="Nishi S."/>
            <person name="Sugahara J."/>
            <person name="Kazama H."/>
            <person name="Chee G."/>
            <person name="Hattori M."/>
            <person name="Kanai A."/>
            <person name="Atomi H."/>
            <person name="Takai K."/>
            <person name="Takami H."/>
        </authorList>
    </citation>
    <scope>NUCLEOTIDE SEQUENCE [LARGE SCALE GENOMIC DNA]</scope>
</reference>
<evidence type="ECO:0000259" key="1">
    <source>
        <dbReference type="Pfam" id="PF08241"/>
    </source>
</evidence>
<accession>E6N4R9</accession>
<name>E6N4R9_CALS0</name>
<organism evidence="2 4">
    <name type="scientific">Caldiarchaeum subterraneum</name>
    <dbReference type="NCBI Taxonomy" id="311458"/>
    <lineage>
        <taxon>Archaea</taxon>
        <taxon>Nitrososphaerota</taxon>
        <taxon>Candidatus Caldarchaeales</taxon>
        <taxon>Candidatus Caldarchaeaceae</taxon>
        <taxon>Candidatus Caldarchaeum</taxon>
    </lineage>
</organism>
<protein>
    <recommendedName>
        <fullName evidence="1">Methyltransferase type 11 domain-containing protein</fullName>
    </recommendedName>
</protein>
<dbReference type="InterPro" id="IPR013216">
    <property type="entry name" value="Methyltransf_11"/>
</dbReference>
<dbReference type="EMBL" id="AP011832">
    <property type="protein sequence ID" value="BAJ47288.1"/>
    <property type="molecule type" value="Genomic_DNA"/>
</dbReference>
<dbReference type="STRING" id="311458.CSUB_C0269"/>
<dbReference type="Pfam" id="PF08241">
    <property type="entry name" value="Methyltransf_11"/>
    <property type="match status" value="1"/>
</dbReference>
<dbReference type="BioCyc" id="CCAL311458:G131R-272-MONOMER"/>
<evidence type="ECO:0000313" key="4">
    <source>
        <dbReference type="Proteomes" id="UP000008120"/>
    </source>
</evidence>
<gene>
    <name evidence="3" type="ORF">CSUB_C0269</name>
    <name evidence="2" type="ORF">HGMM_F51A09C21</name>
</gene>
<dbReference type="Proteomes" id="UP000008120">
    <property type="component" value="Chromosome"/>
</dbReference>
<proteinExistence type="predicted"/>
<dbReference type="EMBL" id="BA000048">
    <property type="protein sequence ID" value="BAJ50130.1"/>
    <property type="molecule type" value="Genomic_DNA"/>
</dbReference>
<feature type="domain" description="Methyltransferase type 11" evidence="1">
    <location>
        <begin position="30"/>
        <end position="126"/>
    </location>
</feature>
<dbReference type="GO" id="GO:0008757">
    <property type="term" value="F:S-adenosylmethionine-dependent methyltransferase activity"/>
    <property type="evidence" value="ECO:0007669"/>
    <property type="project" value="InterPro"/>
</dbReference>
<dbReference type="InterPro" id="IPR029063">
    <property type="entry name" value="SAM-dependent_MTases_sf"/>
</dbReference>
<dbReference type="KEGG" id="csu:CSUB_C0269"/>
<dbReference type="SUPFAM" id="SSF53335">
    <property type="entry name" value="S-adenosyl-L-methionine-dependent methyltransferases"/>
    <property type="match status" value="1"/>
</dbReference>
<dbReference type="AlphaFoldDB" id="E6N4R9"/>
<sequence length="209" mass="23506">MPDMGLLEGIVAFRFASFCRELGDELRVVVDVGCRLGWAGHMLAAIAGRPVEVVGLDVYEPYLKTLSEISKIYKPIKVDLEKEPIPLPDGFADLTICIEVIEHLSKPAGYRLMDEMERITRKGGYIHLTTPNGWRPTDSRRCDPLKHKSGWTVQDFAKRGYVVKGYGFRPIIGRTKIDKLYLVADYVWTPIAPIIPETGFGLEALKKIT</sequence>
<evidence type="ECO:0000313" key="3">
    <source>
        <dbReference type="EMBL" id="BAJ50130.1"/>
    </source>
</evidence>
<dbReference type="CDD" id="cd02440">
    <property type="entry name" value="AdoMet_MTases"/>
    <property type="match status" value="1"/>
</dbReference>
<dbReference type="Gene3D" id="3.40.50.150">
    <property type="entry name" value="Vaccinia Virus protein VP39"/>
    <property type="match status" value="1"/>
</dbReference>
<evidence type="ECO:0000313" key="2">
    <source>
        <dbReference type="EMBL" id="BAJ47288.1"/>
    </source>
</evidence>